<keyword evidence="3" id="KW-1003">Cell membrane</keyword>
<dbReference type="SMART" id="SM00241">
    <property type="entry name" value="ZP"/>
    <property type="match status" value="1"/>
</dbReference>
<dbReference type="Pfam" id="PF25301">
    <property type="entry name" value="CUT_C"/>
    <property type="match status" value="1"/>
</dbReference>
<dbReference type="GO" id="GO:0005886">
    <property type="term" value="C:plasma membrane"/>
    <property type="evidence" value="ECO:0007669"/>
    <property type="project" value="UniProtKB-SubCell"/>
</dbReference>
<evidence type="ECO:0000256" key="1">
    <source>
        <dbReference type="ARBA" id="ARBA00004251"/>
    </source>
</evidence>
<dbReference type="InterPro" id="IPR056953">
    <property type="entry name" value="CUT_N"/>
</dbReference>
<protein>
    <recommendedName>
        <fullName evidence="10">ZP domain-containing protein</fullName>
    </recommendedName>
</protein>
<feature type="region of interest" description="Disordered" evidence="8">
    <location>
        <begin position="255"/>
        <end position="316"/>
    </location>
</feature>
<keyword evidence="5" id="KW-0732">Signal</keyword>
<comment type="caution">
    <text evidence="11">The sequence shown here is derived from an EMBL/GenBank/DDBJ whole genome shotgun (WGS) entry which is preliminary data.</text>
</comment>
<dbReference type="PROSITE" id="PS51034">
    <property type="entry name" value="ZP_2"/>
    <property type="match status" value="1"/>
</dbReference>
<dbReference type="GO" id="GO:0042302">
    <property type="term" value="F:structural constituent of cuticle"/>
    <property type="evidence" value="ECO:0007669"/>
    <property type="project" value="UniProtKB-KW"/>
</dbReference>
<evidence type="ECO:0000256" key="6">
    <source>
        <dbReference type="ARBA" id="ARBA00022989"/>
    </source>
</evidence>
<sequence length="463" mass="50472">MNNAIIDEPEVQCEASSISLLFKTKAPFGGKIFVKGYVADAECVQVGDSVATSHRFDVAHDACGVRRQREVNGVIISSTIIVSFHSIFITKIDRAYRVSCFYVEANKRVNNHVDVASLTTQVLEGQTQLPVCRYEILNDPQGAPIKYARIGETVFHRWSCESELDDVYCMRVHTCTVYDGQGGPPVTVIDANGCSADGVILQNLDYSGDLSATRAAQVFKFADKAGLYFNCQIQLTIKDRAAGCQASQPKCVAQTYVEPSSKTTEVSSEYNSVEGHESGYPTKPASNGPLDEGRSPQPPSSYPSSPSPPAPPPFATTAAPAIYVETDQNNIVLKVSSAPPDGYEAQNDTEEPFTTTSAYTEDGIYGRLIKRNVQAEQKRPVTVADVDLPERGILVFGLEDVDGDDSGAALHRPEALTERTCFSTSRLYASATLLFFAVLFVVSVFCFVVYRQRTLISTTFLKP</sequence>
<dbReference type="AlphaFoldDB" id="A0A8S1HVA3"/>
<evidence type="ECO:0000256" key="5">
    <source>
        <dbReference type="ARBA" id="ARBA00022729"/>
    </source>
</evidence>
<keyword evidence="12" id="KW-1185">Reference proteome</keyword>
<evidence type="ECO:0000259" key="10">
    <source>
        <dbReference type="PROSITE" id="PS51034"/>
    </source>
</evidence>
<gene>
    <name evidence="11" type="ORF">CAUJ_LOCUS12889</name>
</gene>
<dbReference type="PANTHER" id="PTHR22907">
    <property type="entry name" value="GH04558P"/>
    <property type="match status" value="1"/>
</dbReference>
<feature type="compositionally biased region" description="Pro residues" evidence="8">
    <location>
        <begin position="296"/>
        <end position="314"/>
    </location>
</feature>
<feature type="domain" description="ZP" evidence="10">
    <location>
        <begin position="12"/>
        <end position="251"/>
    </location>
</feature>
<comment type="subcellular location">
    <subcellularLocation>
        <location evidence="1">Cell membrane</location>
        <topology evidence="1">Single-pass type I membrane protein</topology>
    </subcellularLocation>
</comment>
<proteinExistence type="predicted"/>
<name>A0A8S1HVA3_9PELO</name>
<keyword evidence="7 9" id="KW-0472">Membrane</keyword>
<dbReference type="OrthoDB" id="6139674at2759"/>
<organism evidence="11 12">
    <name type="scientific">Caenorhabditis auriculariae</name>
    <dbReference type="NCBI Taxonomy" id="2777116"/>
    <lineage>
        <taxon>Eukaryota</taxon>
        <taxon>Metazoa</taxon>
        <taxon>Ecdysozoa</taxon>
        <taxon>Nematoda</taxon>
        <taxon>Chromadorea</taxon>
        <taxon>Rhabditida</taxon>
        <taxon>Rhabditina</taxon>
        <taxon>Rhabditomorpha</taxon>
        <taxon>Rhabditoidea</taxon>
        <taxon>Rhabditidae</taxon>
        <taxon>Peloderinae</taxon>
        <taxon>Caenorhabditis</taxon>
    </lineage>
</organism>
<dbReference type="PANTHER" id="PTHR22907:SF57">
    <property type="entry name" value="CUTICLIN-4"/>
    <property type="match status" value="1"/>
</dbReference>
<evidence type="ECO:0000256" key="4">
    <source>
        <dbReference type="ARBA" id="ARBA00022692"/>
    </source>
</evidence>
<reference evidence="11" key="1">
    <citation type="submission" date="2020-10" db="EMBL/GenBank/DDBJ databases">
        <authorList>
            <person name="Kikuchi T."/>
        </authorList>
    </citation>
    <scope>NUCLEOTIDE SEQUENCE</scope>
    <source>
        <strain evidence="11">NKZ352</strain>
    </source>
</reference>
<evidence type="ECO:0000256" key="7">
    <source>
        <dbReference type="ARBA" id="ARBA00023136"/>
    </source>
</evidence>
<dbReference type="Pfam" id="PF25057">
    <property type="entry name" value="CUT_N"/>
    <property type="match status" value="1"/>
</dbReference>
<feature type="compositionally biased region" description="Polar residues" evidence="8">
    <location>
        <begin position="257"/>
        <end position="271"/>
    </location>
</feature>
<evidence type="ECO:0000313" key="11">
    <source>
        <dbReference type="EMBL" id="CAD6196978.1"/>
    </source>
</evidence>
<feature type="transmembrane region" description="Helical" evidence="9">
    <location>
        <begin position="427"/>
        <end position="450"/>
    </location>
</feature>
<evidence type="ECO:0000256" key="9">
    <source>
        <dbReference type="SAM" id="Phobius"/>
    </source>
</evidence>
<evidence type="ECO:0000256" key="3">
    <source>
        <dbReference type="ARBA" id="ARBA00022475"/>
    </source>
</evidence>
<dbReference type="InterPro" id="IPR051962">
    <property type="entry name" value="Cuticlin"/>
</dbReference>
<keyword evidence="2" id="KW-0193">Cuticle</keyword>
<evidence type="ECO:0000256" key="8">
    <source>
        <dbReference type="SAM" id="MobiDB-lite"/>
    </source>
</evidence>
<dbReference type="EMBL" id="CAJGYM010000083">
    <property type="protein sequence ID" value="CAD6196978.1"/>
    <property type="molecule type" value="Genomic_DNA"/>
</dbReference>
<dbReference type="InterPro" id="IPR001507">
    <property type="entry name" value="ZP_dom"/>
</dbReference>
<keyword evidence="6 9" id="KW-1133">Transmembrane helix</keyword>
<accession>A0A8S1HVA3</accession>
<evidence type="ECO:0000256" key="2">
    <source>
        <dbReference type="ARBA" id="ARBA00022460"/>
    </source>
</evidence>
<dbReference type="Proteomes" id="UP000835052">
    <property type="component" value="Unassembled WGS sequence"/>
</dbReference>
<evidence type="ECO:0000313" key="12">
    <source>
        <dbReference type="Proteomes" id="UP000835052"/>
    </source>
</evidence>
<keyword evidence="4 9" id="KW-0812">Transmembrane</keyword>
<dbReference type="InterPro" id="IPR057475">
    <property type="entry name" value="CUT_C"/>
</dbReference>